<accession>A0A5J4RHF7</accession>
<dbReference type="NCBIfam" id="NF033547">
    <property type="entry name" value="transpos_IS1595"/>
    <property type="match status" value="1"/>
</dbReference>
<dbReference type="EMBL" id="SNRY01001181">
    <property type="protein sequence ID" value="KAA6332904.1"/>
    <property type="molecule type" value="Genomic_DNA"/>
</dbReference>
<dbReference type="InterPro" id="IPR024445">
    <property type="entry name" value="Tnp_ISXO2-like"/>
</dbReference>
<dbReference type="PANTHER" id="PTHR47163">
    <property type="entry name" value="DDE_TNP_IS1595 DOMAIN-CONTAINING PROTEIN"/>
    <property type="match status" value="1"/>
</dbReference>
<dbReference type="PANTHER" id="PTHR47163:SF2">
    <property type="entry name" value="SI:DKEY-17M8.2"/>
    <property type="match status" value="1"/>
</dbReference>
<sequence>MTYFDFTKRFPTEKDAIDYIIDKKYNGQYVCPKCGCVHKIYRLTYNYRNLYCNNCKSHFSALAGTIFENTHLDLRMWLYAINLVIVSRKGISAMQLKRELGMKTYNSAWRMMQQIRKAMAKEEMKEVFEAIVEIDETYVGGKPRKGNNHDDKENNDNKRGRGTNKTPVIGVKERSTGKVHAVVANKNEFGKQLTGKQLFKVLNKVCKDNTTVMTDQFSGYNILDKENEKNFIRLQVDHPVMFSLGNGIHTNGIESFWAILKRGIYGTFHHISTDYLQNYVNEFCFRLNYRDNEVAFEKLVDLAVM</sequence>
<evidence type="ECO:0000259" key="2">
    <source>
        <dbReference type="SMART" id="SM01126"/>
    </source>
</evidence>
<evidence type="ECO:0000313" key="3">
    <source>
        <dbReference type="EMBL" id="KAA6332904.1"/>
    </source>
</evidence>
<reference evidence="3" key="1">
    <citation type="submission" date="2019-03" db="EMBL/GenBank/DDBJ databases">
        <title>Single cell metagenomics reveals metabolic interactions within the superorganism composed of flagellate Streblomastix strix and complex community of Bacteroidetes bacteria on its surface.</title>
        <authorList>
            <person name="Treitli S.C."/>
            <person name="Kolisko M."/>
            <person name="Husnik F."/>
            <person name="Keeling P."/>
            <person name="Hampl V."/>
        </authorList>
    </citation>
    <scope>NUCLEOTIDE SEQUENCE</scope>
    <source>
        <strain evidence="3">STM</strain>
    </source>
</reference>
<feature type="compositionally biased region" description="Basic and acidic residues" evidence="1">
    <location>
        <begin position="147"/>
        <end position="159"/>
    </location>
</feature>
<protein>
    <recommendedName>
        <fullName evidence="2">ISXO2-like transposase domain-containing protein</fullName>
    </recommendedName>
</protein>
<dbReference type="Pfam" id="PF12762">
    <property type="entry name" value="DDE_Tnp_IS1595"/>
    <property type="match status" value="1"/>
</dbReference>
<feature type="region of interest" description="Disordered" evidence="1">
    <location>
        <begin position="141"/>
        <end position="168"/>
    </location>
</feature>
<dbReference type="AlphaFoldDB" id="A0A5J4RHF7"/>
<dbReference type="SMART" id="SM01126">
    <property type="entry name" value="DDE_Tnp_IS1595"/>
    <property type="match status" value="1"/>
</dbReference>
<dbReference type="InterPro" id="IPR053164">
    <property type="entry name" value="IS1016-like_transposase"/>
</dbReference>
<comment type="caution">
    <text evidence="3">The sequence shown here is derived from an EMBL/GenBank/DDBJ whole genome shotgun (WGS) entry which is preliminary data.</text>
</comment>
<organism evidence="3">
    <name type="scientific">termite gut metagenome</name>
    <dbReference type="NCBI Taxonomy" id="433724"/>
    <lineage>
        <taxon>unclassified sequences</taxon>
        <taxon>metagenomes</taxon>
        <taxon>organismal metagenomes</taxon>
    </lineage>
</organism>
<evidence type="ECO:0000256" key="1">
    <source>
        <dbReference type="SAM" id="MobiDB-lite"/>
    </source>
</evidence>
<feature type="domain" description="ISXO2-like transposase" evidence="2">
    <location>
        <begin position="127"/>
        <end position="288"/>
    </location>
</feature>
<name>A0A5J4RHF7_9ZZZZ</name>
<gene>
    <name evidence="3" type="ORF">EZS27_018635</name>
</gene>
<proteinExistence type="predicted"/>